<dbReference type="eggNOG" id="COG1477">
    <property type="taxonomic scope" value="Bacteria"/>
</dbReference>
<gene>
    <name evidence="12" type="ordered locus">Ethha_2621</name>
</gene>
<dbReference type="GO" id="GO:0046872">
    <property type="term" value="F:metal ion binding"/>
    <property type="evidence" value="ECO:0007669"/>
    <property type="project" value="UniProtKB-UniRule"/>
</dbReference>
<dbReference type="HOGENOM" id="CLU_044403_1_0_9"/>
<keyword evidence="13" id="KW-1185">Reference proteome</keyword>
<evidence type="ECO:0000256" key="8">
    <source>
        <dbReference type="ARBA" id="ARBA00031306"/>
    </source>
</evidence>
<dbReference type="STRING" id="663278.Ethha_2621"/>
<dbReference type="SUPFAM" id="SSF143631">
    <property type="entry name" value="ApbE-like"/>
    <property type="match status" value="1"/>
</dbReference>
<proteinExistence type="inferred from homology"/>
<dbReference type="PANTHER" id="PTHR30040:SF2">
    <property type="entry name" value="FAD:PROTEIN FMN TRANSFERASE"/>
    <property type="match status" value="1"/>
</dbReference>
<evidence type="ECO:0000256" key="10">
    <source>
        <dbReference type="PIRNR" id="PIRNR006268"/>
    </source>
</evidence>
<keyword evidence="7 10" id="KW-0460">Magnesium</keyword>
<protein>
    <recommendedName>
        <fullName evidence="2 10">FAD:protein FMN transferase</fullName>
        <ecNumber evidence="1 10">2.7.1.180</ecNumber>
    </recommendedName>
    <alternativeName>
        <fullName evidence="8 10">Flavin transferase</fullName>
    </alternativeName>
</protein>
<dbReference type="RefSeq" id="WP_013486457.1">
    <property type="nucleotide sequence ID" value="NC_014828.1"/>
</dbReference>
<dbReference type="Pfam" id="PF02424">
    <property type="entry name" value="ApbE"/>
    <property type="match status" value="1"/>
</dbReference>
<organism evidence="12 13">
    <name type="scientific">Ethanoligenens harbinense (strain DSM 18485 / JCM 12961 / CGMCC 1.5033 / YUAN-3)</name>
    <dbReference type="NCBI Taxonomy" id="663278"/>
    <lineage>
        <taxon>Bacteria</taxon>
        <taxon>Bacillati</taxon>
        <taxon>Bacillota</taxon>
        <taxon>Clostridia</taxon>
        <taxon>Eubacteriales</taxon>
        <taxon>Oscillospiraceae</taxon>
        <taxon>Ethanoligenens</taxon>
    </lineage>
</organism>
<dbReference type="PANTHER" id="PTHR30040">
    <property type="entry name" value="THIAMINE BIOSYNTHESIS LIPOPROTEIN APBE"/>
    <property type="match status" value="1"/>
</dbReference>
<evidence type="ECO:0000256" key="5">
    <source>
        <dbReference type="ARBA" id="ARBA00022723"/>
    </source>
</evidence>
<evidence type="ECO:0000313" key="13">
    <source>
        <dbReference type="Proteomes" id="UP000001551"/>
    </source>
</evidence>
<evidence type="ECO:0000256" key="2">
    <source>
        <dbReference type="ARBA" id="ARBA00016337"/>
    </source>
</evidence>
<dbReference type="InterPro" id="IPR024932">
    <property type="entry name" value="ApbE"/>
</dbReference>
<comment type="cofactor">
    <cofactor evidence="11">
        <name>Mg(2+)</name>
        <dbReference type="ChEBI" id="CHEBI:18420"/>
    </cofactor>
    <cofactor evidence="11">
        <name>Mn(2+)</name>
        <dbReference type="ChEBI" id="CHEBI:29035"/>
    </cofactor>
    <text evidence="11">Magnesium. Can also use manganese.</text>
</comment>
<evidence type="ECO:0000256" key="11">
    <source>
        <dbReference type="PIRSR" id="PIRSR006268-2"/>
    </source>
</evidence>
<keyword evidence="4 10" id="KW-0808">Transferase</keyword>
<keyword evidence="3 10" id="KW-0285">Flavoprotein</keyword>
<dbReference type="InterPro" id="IPR003374">
    <property type="entry name" value="ApbE-like_sf"/>
</dbReference>
<dbReference type="Gene3D" id="3.10.520.10">
    <property type="entry name" value="ApbE-like domains"/>
    <property type="match status" value="1"/>
</dbReference>
<dbReference type="AlphaFoldDB" id="E6U744"/>
<evidence type="ECO:0000256" key="1">
    <source>
        <dbReference type="ARBA" id="ARBA00011955"/>
    </source>
</evidence>
<sequence length="313" mass="33459">MAFYISWSSHTQVHTLKQAQALRVEGDGTEAALREAAERVRVIDAHMSFVNPDSEVSAVNRGAGHGDVSVSPDTFFVVKRALQYAEQTSGCMDITVAPVLRLWDEAACTGAVPDNRALGKALRLVNYKDVLLGASSFKIRLNYEGQAIDLGSIAKGYAADEVRKILRAHGVRSALVDLGGSAVAVGARPDGKPWEVRLHCPGSSRPDKMFGSVEIIDRSVVTAGAGSRPVIDTKTGYPVDSGLRSVTVIAENALDADALAFTALLLGPEQGRRLVEDQGAEAVLVTTDGMISVTDGLKPHFCLWDTRFLTDGR</sequence>
<accession>E6U744</accession>
<keyword evidence="5 10" id="KW-0479">Metal-binding</keyword>
<dbReference type="PIRSF" id="PIRSF006268">
    <property type="entry name" value="ApbE"/>
    <property type="match status" value="1"/>
</dbReference>
<reference evidence="12 13" key="1">
    <citation type="submission" date="2010-12" db="EMBL/GenBank/DDBJ databases">
        <title>Complete sequence of Ethanoligenens harbinense YUAN-3.</title>
        <authorList>
            <person name="Lucas S."/>
            <person name="Copeland A."/>
            <person name="Lapidus A."/>
            <person name="Cheng J.-F."/>
            <person name="Bruce D."/>
            <person name="Goodwin L."/>
            <person name="Pitluck S."/>
            <person name="Chertkov O."/>
            <person name="Misra M."/>
            <person name="Detter J.C."/>
            <person name="Han C."/>
            <person name="Tapia R."/>
            <person name="Land M."/>
            <person name="Hauser L."/>
            <person name="Jeffries C."/>
            <person name="Kyrpides N."/>
            <person name="Ivanova N."/>
            <person name="Mikhailova N."/>
            <person name="Wang A."/>
            <person name="Mouttaki H."/>
            <person name="He Z."/>
            <person name="Zhou J."/>
            <person name="Hemme C.L."/>
            <person name="Woyke T."/>
        </authorList>
    </citation>
    <scope>NUCLEOTIDE SEQUENCE [LARGE SCALE GENOMIC DNA]</scope>
    <source>
        <strain evidence="13">DSM 18485 / JCM 12961 / CGMCC 1.5033 / YUAN-3</strain>
    </source>
</reference>
<keyword evidence="12" id="KW-0449">Lipoprotein</keyword>
<comment type="catalytic activity">
    <reaction evidence="9 10">
        <text>L-threonyl-[protein] + FAD = FMN-L-threonyl-[protein] + AMP + H(+)</text>
        <dbReference type="Rhea" id="RHEA:36847"/>
        <dbReference type="Rhea" id="RHEA-COMP:11060"/>
        <dbReference type="Rhea" id="RHEA-COMP:11061"/>
        <dbReference type="ChEBI" id="CHEBI:15378"/>
        <dbReference type="ChEBI" id="CHEBI:30013"/>
        <dbReference type="ChEBI" id="CHEBI:57692"/>
        <dbReference type="ChEBI" id="CHEBI:74257"/>
        <dbReference type="ChEBI" id="CHEBI:456215"/>
        <dbReference type="EC" id="2.7.1.180"/>
    </reaction>
</comment>
<dbReference type="Proteomes" id="UP000001551">
    <property type="component" value="Chromosome"/>
</dbReference>
<name>E6U744_ETHHY</name>
<dbReference type="KEGG" id="eha:Ethha_2621"/>
<comment type="similarity">
    <text evidence="10">Belongs to the ApbE family.</text>
</comment>
<evidence type="ECO:0000256" key="9">
    <source>
        <dbReference type="ARBA" id="ARBA00048540"/>
    </source>
</evidence>
<feature type="binding site" evidence="11">
    <location>
        <position position="257"/>
    </location>
    <ligand>
        <name>Mg(2+)</name>
        <dbReference type="ChEBI" id="CHEBI:18420"/>
    </ligand>
</feature>
<feature type="binding site" evidence="11">
    <location>
        <position position="152"/>
    </location>
    <ligand>
        <name>Mg(2+)</name>
        <dbReference type="ChEBI" id="CHEBI:18420"/>
    </ligand>
</feature>
<evidence type="ECO:0000256" key="7">
    <source>
        <dbReference type="ARBA" id="ARBA00022842"/>
    </source>
</evidence>
<dbReference type="GO" id="GO:0016740">
    <property type="term" value="F:transferase activity"/>
    <property type="evidence" value="ECO:0007669"/>
    <property type="project" value="UniProtKB-UniRule"/>
</dbReference>
<evidence type="ECO:0000256" key="3">
    <source>
        <dbReference type="ARBA" id="ARBA00022630"/>
    </source>
</evidence>
<evidence type="ECO:0000256" key="4">
    <source>
        <dbReference type="ARBA" id="ARBA00022679"/>
    </source>
</evidence>
<keyword evidence="6 10" id="KW-0274">FAD</keyword>
<evidence type="ECO:0000256" key="6">
    <source>
        <dbReference type="ARBA" id="ARBA00022827"/>
    </source>
</evidence>
<evidence type="ECO:0000313" key="12">
    <source>
        <dbReference type="EMBL" id="ADU28114.1"/>
    </source>
</evidence>
<dbReference type="EMBL" id="CP002400">
    <property type="protein sequence ID" value="ADU28114.1"/>
    <property type="molecule type" value="Genomic_DNA"/>
</dbReference>
<dbReference type="EC" id="2.7.1.180" evidence="1 10"/>